<dbReference type="InterPro" id="IPR029063">
    <property type="entry name" value="SAM-dependent_MTases_sf"/>
</dbReference>
<dbReference type="AlphaFoldDB" id="A0ABD2XVD8"/>
<dbReference type="InterPro" id="IPR057192">
    <property type="entry name" value="DUF7870"/>
</dbReference>
<dbReference type="InterPro" id="IPR017853">
    <property type="entry name" value="GH"/>
</dbReference>
<accession>A0ABD2XVD8</accession>
<proteinExistence type="predicted"/>
<sequence length="744" mass="86018">MKNSLRNLQCKSLSCGGIFVILLFTLITKTKDSISSFSKLNIYQAYTDHLEAVHYYYAVFQRLSQEGYLSPTSKSLCTKDQDSIALKRIGISDVFVISGHQDFDRSGDNTFDFEFLSETTVKHVLSNQPVQTAFQVCRTLRYRGYLAVHIEIKDEYSFNSFINLFPCCKLVASRYIRSLNSSHHSVRELVLRKNSKDSISNNGLERCSKETVPKYKWDLIRNLEELEEKEPAGDWTERAKYKESIKLFKYLPSLVDLSFKKRYIYIDLGARTYDSTIGNWFKKLYPKQNKGFEIYAIEADKNFHEEYKKKKDVILLPYAAWIRNQTLVFGTRNKRREYTGKVQSDKSEIMQDYKGEQNVVQAFDFADWLIRSFSKQDFVVLKMDVEGTEMDLIPRLVETGAICLIDELFVECHYDRWVKCCSGPGHLEPMLPERLHKRPLSEIAKQISLTEFNCVRLTYATHTLTRLANLTLEQNFYKLGLNEVIVGTAKNNPDILGITVVEAQRAVIVELSSHGVMVLLDNHVSHPMWCCGNDDGNRFFGDKYFDPIEWLRGLAIVSTMYKDTSMPENDLDWAVWSLQGSYYIKEGVHDPEETYAMLNYNWSTIRSPEFHSKLQLIQKKIQDPTSKEENYLIMYHALRGKCARVDNNKEVHASECWEPSKWIHEGEGTPIRLKNTNLCLKAIGDGLPVALTNDCISQQSNWKLALNSLHKLASQGEKRDRIVLGMESLLFSKSADKQMYCFRE</sequence>
<dbReference type="SUPFAM" id="SSF51445">
    <property type="entry name" value="(Trans)glycosidases"/>
    <property type="match status" value="1"/>
</dbReference>
<name>A0ABD2XVD8_9GENT</name>
<dbReference type="PANTHER" id="PTHR44843">
    <property type="entry name" value="METHYLTRANSFERASE"/>
    <property type="match status" value="1"/>
</dbReference>
<dbReference type="Pfam" id="PF25276">
    <property type="entry name" value="DUF7870"/>
    <property type="match status" value="2"/>
</dbReference>
<reference evidence="3 4" key="1">
    <citation type="submission" date="2024-11" db="EMBL/GenBank/DDBJ databases">
        <title>A near-complete genome assembly of Cinchona calisaya.</title>
        <authorList>
            <person name="Lian D.C."/>
            <person name="Zhao X.W."/>
            <person name="Wei L."/>
        </authorList>
    </citation>
    <scope>NUCLEOTIDE SEQUENCE [LARGE SCALE GENOMIC DNA]</scope>
    <source>
        <tissue evidence="3">Nenye</tissue>
    </source>
</reference>
<evidence type="ECO:0000313" key="4">
    <source>
        <dbReference type="Proteomes" id="UP001630127"/>
    </source>
</evidence>
<feature type="domain" description="DUF7870" evidence="2">
    <location>
        <begin position="354"/>
        <end position="417"/>
    </location>
</feature>
<comment type="caution">
    <text evidence="3">The sequence shown here is derived from an EMBL/GenBank/DDBJ whole genome shotgun (WGS) entry which is preliminary data.</text>
</comment>
<gene>
    <name evidence="3" type="ORF">ACH5RR_041655</name>
</gene>
<dbReference type="SUPFAM" id="SSF53335">
    <property type="entry name" value="S-adenosyl-L-methionine-dependent methyltransferases"/>
    <property type="match status" value="1"/>
</dbReference>
<dbReference type="Gene3D" id="3.40.50.150">
    <property type="entry name" value="Vaccinia Virus protein VP39"/>
    <property type="match status" value="1"/>
</dbReference>
<dbReference type="EMBL" id="JBJUIK010000017">
    <property type="protein sequence ID" value="KAL3498923.1"/>
    <property type="molecule type" value="Genomic_DNA"/>
</dbReference>
<dbReference type="Gene3D" id="3.20.20.80">
    <property type="entry name" value="Glycosidases"/>
    <property type="match status" value="1"/>
</dbReference>
<protein>
    <recommendedName>
        <fullName evidence="2">DUF7870 domain-containing protein</fullName>
    </recommendedName>
</protein>
<keyword evidence="1" id="KW-1133">Transmembrane helix</keyword>
<organism evidence="3 4">
    <name type="scientific">Cinchona calisaya</name>
    <dbReference type="NCBI Taxonomy" id="153742"/>
    <lineage>
        <taxon>Eukaryota</taxon>
        <taxon>Viridiplantae</taxon>
        <taxon>Streptophyta</taxon>
        <taxon>Embryophyta</taxon>
        <taxon>Tracheophyta</taxon>
        <taxon>Spermatophyta</taxon>
        <taxon>Magnoliopsida</taxon>
        <taxon>eudicotyledons</taxon>
        <taxon>Gunneridae</taxon>
        <taxon>Pentapetalae</taxon>
        <taxon>asterids</taxon>
        <taxon>lamiids</taxon>
        <taxon>Gentianales</taxon>
        <taxon>Rubiaceae</taxon>
        <taxon>Cinchonoideae</taxon>
        <taxon>Cinchoneae</taxon>
        <taxon>Cinchona</taxon>
    </lineage>
</organism>
<dbReference type="PANTHER" id="PTHR44843:SF13">
    <property type="entry name" value="METHYLTRANSFERASE FKBM DOMAIN-CONTAINING PROTEIN"/>
    <property type="match status" value="1"/>
</dbReference>
<evidence type="ECO:0000256" key="1">
    <source>
        <dbReference type="SAM" id="Phobius"/>
    </source>
</evidence>
<keyword evidence="1" id="KW-0472">Membrane</keyword>
<feature type="domain" description="DUF7870" evidence="2">
    <location>
        <begin position="236"/>
        <end position="310"/>
    </location>
</feature>
<evidence type="ECO:0000259" key="2">
    <source>
        <dbReference type="Pfam" id="PF25276"/>
    </source>
</evidence>
<keyword evidence="1" id="KW-0812">Transmembrane</keyword>
<dbReference type="Proteomes" id="UP001630127">
    <property type="component" value="Unassembled WGS sequence"/>
</dbReference>
<keyword evidence="4" id="KW-1185">Reference proteome</keyword>
<evidence type="ECO:0000313" key="3">
    <source>
        <dbReference type="EMBL" id="KAL3498923.1"/>
    </source>
</evidence>
<feature type="transmembrane region" description="Helical" evidence="1">
    <location>
        <begin position="12"/>
        <end position="28"/>
    </location>
</feature>